<dbReference type="InterPro" id="IPR000709">
    <property type="entry name" value="Leu_Ile_Val-bd"/>
</dbReference>
<feature type="chain" id="PRO_5002874450" evidence="5">
    <location>
        <begin position="22"/>
        <end position="364"/>
    </location>
</feature>
<evidence type="ECO:0000313" key="8">
    <source>
        <dbReference type="Proteomes" id="UP000008207"/>
    </source>
</evidence>
<dbReference type="PANTHER" id="PTHR47151:SF2">
    <property type="entry name" value="AMINO ACID BINDING PROTEIN"/>
    <property type="match status" value="1"/>
</dbReference>
<keyword evidence="8" id="KW-1185">Reference proteome</keyword>
<dbReference type="KEGG" id="mno:Mnod_3114"/>
<dbReference type="GO" id="GO:0006865">
    <property type="term" value="P:amino acid transport"/>
    <property type="evidence" value="ECO:0007669"/>
    <property type="project" value="UniProtKB-KW"/>
</dbReference>
<dbReference type="EMBL" id="CP001349">
    <property type="protein sequence ID" value="ACL58047.1"/>
    <property type="molecule type" value="Genomic_DNA"/>
</dbReference>
<protein>
    <submittedName>
        <fullName evidence="7">Extracellular ligand-binding receptor</fullName>
    </submittedName>
</protein>
<dbReference type="Gene3D" id="3.40.50.2300">
    <property type="match status" value="2"/>
</dbReference>
<dbReference type="STRING" id="460265.Mnod_3114"/>
<dbReference type="PRINTS" id="PR00337">
    <property type="entry name" value="LEUILEVALBP"/>
</dbReference>
<name>B8IJJ9_METNO</name>
<evidence type="ECO:0000259" key="6">
    <source>
        <dbReference type="Pfam" id="PF13458"/>
    </source>
</evidence>
<dbReference type="CDD" id="cd06342">
    <property type="entry name" value="PBP1_ABC_LIVBP-like"/>
    <property type="match status" value="1"/>
</dbReference>
<keyword evidence="2" id="KW-0813">Transport</keyword>
<evidence type="ECO:0000256" key="1">
    <source>
        <dbReference type="ARBA" id="ARBA00010062"/>
    </source>
</evidence>
<feature type="signal peptide" evidence="5">
    <location>
        <begin position="1"/>
        <end position="21"/>
    </location>
</feature>
<comment type="similarity">
    <text evidence="1">Belongs to the leucine-binding protein family.</text>
</comment>
<keyword evidence="4" id="KW-0029">Amino-acid transport</keyword>
<dbReference type="InterPro" id="IPR028081">
    <property type="entry name" value="Leu-bd"/>
</dbReference>
<organism evidence="7 8">
    <name type="scientific">Methylobacterium nodulans (strain LMG 21967 / CNCM I-2342 / ORS 2060)</name>
    <dbReference type="NCBI Taxonomy" id="460265"/>
    <lineage>
        <taxon>Bacteria</taxon>
        <taxon>Pseudomonadati</taxon>
        <taxon>Pseudomonadota</taxon>
        <taxon>Alphaproteobacteria</taxon>
        <taxon>Hyphomicrobiales</taxon>
        <taxon>Methylobacteriaceae</taxon>
        <taxon>Methylobacterium</taxon>
    </lineage>
</organism>
<accession>B8IJJ9</accession>
<reference evidence="7 8" key="1">
    <citation type="submission" date="2009-01" db="EMBL/GenBank/DDBJ databases">
        <title>Complete sequence of chromosome of Methylobacterium nodulans ORS 2060.</title>
        <authorList>
            <consortium name="US DOE Joint Genome Institute"/>
            <person name="Lucas S."/>
            <person name="Copeland A."/>
            <person name="Lapidus A."/>
            <person name="Glavina del Rio T."/>
            <person name="Dalin E."/>
            <person name="Tice H."/>
            <person name="Bruce D."/>
            <person name="Goodwin L."/>
            <person name="Pitluck S."/>
            <person name="Sims D."/>
            <person name="Brettin T."/>
            <person name="Detter J.C."/>
            <person name="Han C."/>
            <person name="Larimer F."/>
            <person name="Land M."/>
            <person name="Hauser L."/>
            <person name="Kyrpides N."/>
            <person name="Ivanova N."/>
            <person name="Marx C.J."/>
            <person name="Richardson P."/>
        </authorList>
    </citation>
    <scope>NUCLEOTIDE SEQUENCE [LARGE SCALE GENOMIC DNA]</scope>
    <source>
        <strain evidence="8">LMG 21967 / CNCM I-2342 / ORS 2060</strain>
    </source>
</reference>
<evidence type="ECO:0000313" key="7">
    <source>
        <dbReference type="EMBL" id="ACL58047.1"/>
    </source>
</evidence>
<sequence>MRTRSGLWLLAALLSSTAVRADVVVGVVVPRTGPVAAIGDQVLNGVNAAVKDVNDHGGLNGEKLVIDVQDDACDPKQAVSVANRFLQNKVRLIVGHVCSGATMTASEIYAENGDVMITPSANVAKLTERGLAGIFRVCGRDDQQGELAARTIAERFPGKKVAILHDNQPFGRGLADSTKANLNRLGIKETLFTAITPGERDYTSVITRLKSAGIDVVYFGGYHQEMGTLVRQAAEQAYKPQWIGTSGIASKEFSAIAHSASDGVLMTFNPDARKRPEAKAVVDRFKAQGIDPEGFTLYGYTAVQVLAAAARDAKSVDPKAIDRTLKSKTFETILGSVGFDRKGDISAPGYVLYSWSNGDFSQSN</sequence>
<dbReference type="AlphaFoldDB" id="B8IJJ9"/>
<dbReference type="SUPFAM" id="SSF53822">
    <property type="entry name" value="Periplasmic binding protein-like I"/>
    <property type="match status" value="1"/>
</dbReference>
<evidence type="ECO:0000256" key="4">
    <source>
        <dbReference type="ARBA" id="ARBA00022970"/>
    </source>
</evidence>
<evidence type="ECO:0000256" key="3">
    <source>
        <dbReference type="ARBA" id="ARBA00022729"/>
    </source>
</evidence>
<evidence type="ECO:0000256" key="5">
    <source>
        <dbReference type="SAM" id="SignalP"/>
    </source>
</evidence>
<gene>
    <name evidence="7" type="ordered locus">Mnod_3114</name>
</gene>
<dbReference type="PANTHER" id="PTHR47151">
    <property type="entry name" value="LEU/ILE/VAL-BINDING ABC TRANSPORTER SUBUNIT"/>
    <property type="match status" value="1"/>
</dbReference>
<proteinExistence type="inferred from homology"/>
<dbReference type="Pfam" id="PF13458">
    <property type="entry name" value="Peripla_BP_6"/>
    <property type="match status" value="1"/>
</dbReference>
<dbReference type="eggNOG" id="COG0683">
    <property type="taxonomic scope" value="Bacteria"/>
</dbReference>
<keyword evidence="3 5" id="KW-0732">Signal</keyword>
<feature type="domain" description="Leucine-binding protein" evidence="6">
    <location>
        <begin position="23"/>
        <end position="344"/>
    </location>
</feature>
<dbReference type="HOGENOM" id="CLU_027128_6_0_5"/>
<dbReference type="InterPro" id="IPR028082">
    <property type="entry name" value="Peripla_BP_I"/>
</dbReference>
<keyword evidence="7" id="KW-0675">Receptor</keyword>
<evidence type="ECO:0000256" key="2">
    <source>
        <dbReference type="ARBA" id="ARBA00022448"/>
    </source>
</evidence>
<dbReference type="Proteomes" id="UP000008207">
    <property type="component" value="Chromosome"/>
</dbReference>